<dbReference type="PROSITE" id="PS51257">
    <property type="entry name" value="PROKAR_LIPOPROTEIN"/>
    <property type="match status" value="1"/>
</dbReference>
<evidence type="ECO:0008006" key="4">
    <source>
        <dbReference type="Google" id="ProtNLM"/>
    </source>
</evidence>
<evidence type="ECO:0000313" key="2">
    <source>
        <dbReference type="EMBL" id="GAA2020031.1"/>
    </source>
</evidence>
<gene>
    <name evidence="2" type="ORF">GCM10009839_15760</name>
</gene>
<feature type="chain" id="PRO_5047049387" description="Lipoprotein" evidence="1">
    <location>
        <begin position="24"/>
        <end position="275"/>
    </location>
</feature>
<keyword evidence="1" id="KW-0732">Signal</keyword>
<organism evidence="2 3">
    <name type="scientific">Catenulispora yoronensis</name>
    <dbReference type="NCBI Taxonomy" id="450799"/>
    <lineage>
        <taxon>Bacteria</taxon>
        <taxon>Bacillati</taxon>
        <taxon>Actinomycetota</taxon>
        <taxon>Actinomycetes</taxon>
        <taxon>Catenulisporales</taxon>
        <taxon>Catenulisporaceae</taxon>
        <taxon>Catenulispora</taxon>
    </lineage>
</organism>
<reference evidence="3" key="1">
    <citation type="journal article" date="2019" name="Int. J. Syst. Evol. Microbiol.">
        <title>The Global Catalogue of Microorganisms (GCM) 10K type strain sequencing project: providing services to taxonomists for standard genome sequencing and annotation.</title>
        <authorList>
            <consortium name="The Broad Institute Genomics Platform"/>
            <consortium name="The Broad Institute Genome Sequencing Center for Infectious Disease"/>
            <person name="Wu L."/>
            <person name="Ma J."/>
        </authorList>
    </citation>
    <scope>NUCLEOTIDE SEQUENCE [LARGE SCALE GENOMIC DNA]</scope>
    <source>
        <strain evidence="3">JCM 16014</strain>
    </source>
</reference>
<evidence type="ECO:0000256" key="1">
    <source>
        <dbReference type="SAM" id="SignalP"/>
    </source>
</evidence>
<evidence type="ECO:0000313" key="3">
    <source>
        <dbReference type="Proteomes" id="UP001500751"/>
    </source>
</evidence>
<protein>
    <recommendedName>
        <fullName evidence="4">Lipoprotein</fullName>
    </recommendedName>
</protein>
<keyword evidence="3" id="KW-1185">Reference proteome</keyword>
<proteinExistence type="predicted"/>
<sequence>MRRFLTSRGFPARAALALTAATAAATLAGCSSSPRPDPYKIGALPTADVVTKGHAPGHWTKDGDTLALVGTVAPGSAAEFAAALGSGTKSVRATVTGGDLADGLAIARTIHDRKLTLVISGACAGPCADYWFPAAASRRTTGSGTWLGYVPDLSQSGTATPEQQTAEAKLYTDSGLDGAKFHTALDTQLRDIPGGSAAPGARMWMPDQADLKALGYPDQSVKDLWLPPNLASANAQARAWGQVVAYRNTLVGLPPVPQTPVTAVPAPPSASASKK</sequence>
<dbReference type="RefSeq" id="WP_344664845.1">
    <property type="nucleotide sequence ID" value="NZ_BAAAQN010000006.1"/>
</dbReference>
<name>A0ABP5FAT4_9ACTN</name>
<feature type="signal peptide" evidence="1">
    <location>
        <begin position="1"/>
        <end position="23"/>
    </location>
</feature>
<dbReference type="EMBL" id="BAAAQN010000006">
    <property type="protein sequence ID" value="GAA2020031.1"/>
    <property type="molecule type" value="Genomic_DNA"/>
</dbReference>
<accession>A0ABP5FAT4</accession>
<dbReference type="Proteomes" id="UP001500751">
    <property type="component" value="Unassembled WGS sequence"/>
</dbReference>
<comment type="caution">
    <text evidence="2">The sequence shown here is derived from an EMBL/GenBank/DDBJ whole genome shotgun (WGS) entry which is preliminary data.</text>
</comment>